<dbReference type="PROSITE" id="PS00131">
    <property type="entry name" value="CARBOXYPEPT_SER_SER"/>
    <property type="match status" value="1"/>
</dbReference>
<comment type="caution">
    <text evidence="4">The sequence shown here is derived from an EMBL/GenBank/DDBJ whole genome shotgun (WGS) entry which is preliminary data.</text>
</comment>
<dbReference type="EMBL" id="JAHRHJ020000003">
    <property type="protein sequence ID" value="KAH9321434.1"/>
    <property type="molecule type" value="Genomic_DNA"/>
</dbReference>
<dbReference type="InterPro" id="IPR033124">
    <property type="entry name" value="Ser_caboxypep_his_AS"/>
</dbReference>
<dbReference type="Gene3D" id="3.40.50.1820">
    <property type="entry name" value="alpha/beta hydrolase"/>
    <property type="match status" value="1"/>
</dbReference>
<keyword evidence="3" id="KW-0121">Carboxypeptidase</keyword>
<keyword evidence="5" id="KW-1185">Reference proteome</keyword>
<proteinExistence type="inferred from homology"/>
<dbReference type="PANTHER" id="PTHR11802">
    <property type="entry name" value="SERINE PROTEASE FAMILY S10 SERINE CARBOXYPEPTIDASE"/>
    <property type="match status" value="1"/>
</dbReference>
<gene>
    <name evidence="4" type="ORF">KI387_016073</name>
</gene>
<dbReference type="Proteomes" id="UP000824469">
    <property type="component" value="Unassembled WGS sequence"/>
</dbReference>
<sequence length="339" mass="37715">PGCSSFGVGAMLELGPFRVNADNKTLYNNPYAWNHVANTLFLESPAGVGFSYSNTTSDYTNANDYTTAQDSYMFLLYWFERFPQYKNREFYIAGESYAGHYVPQLADTILKNNNSNTSFINLKGVMIGNGIMNADTDYYGEIDYWWSHALISDEKYAEYRCNGSNYSETRSYMRRTFLAESERGQIDPYNIYGPLCPAHPDPIWAASTSTDASPGNGLDGFDPCTPGYVLTYLNTPQVQSALHANVTALPYPWDECSGDVDGVVPVTGTRYSINVLKLPIETPWYAWMNGEIEVGGYTVIYKGLTFATVRGAGHEVPSYQPARALTMAKFFLAGKPLPS</sequence>
<dbReference type="InterPro" id="IPR029058">
    <property type="entry name" value="AB_hydrolase_fold"/>
</dbReference>
<dbReference type="PANTHER" id="PTHR11802:SF78">
    <property type="entry name" value="CARBOXYPEPTIDASE"/>
    <property type="match status" value="1"/>
</dbReference>
<dbReference type="SUPFAM" id="SSF53474">
    <property type="entry name" value="alpha/beta-Hydrolases"/>
    <property type="match status" value="1"/>
</dbReference>
<comment type="similarity">
    <text evidence="1 3">Belongs to the peptidase S10 family.</text>
</comment>
<dbReference type="PROSITE" id="PS00560">
    <property type="entry name" value="CARBOXYPEPT_SER_HIS"/>
    <property type="match status" value="1"/>
</dbReference>
<dbReference type="EC" id="3.4.16.-" evidence="3"/>
<evidence type="ECO:0000313" key="4">
    <source>
        <dbReference type="EMBL" id="KAH9321434.1"/>
    </source>
</evidence>
<organism evidence="4 5">
    <name type="scientific">Taxus chinensis</name>
    <name type="common">Chinese yew</name>
    <name type="synonym">Taxus wallichiana var. chinensis</name>
    <dbReference type="NCBI Taxonomy" id="29808"/>
    <lineage>
        <taxon>Eukaryota</taxon>
        <taxon>Viridiplantae</taxon>
        <taxon>Streptophyta</taxon>
        <taxon>Embryophyta</taxon>
        <taxon>Tracheophyta</taxon>
        <taxon>Spermatophyta</taxon>
        <taxon>Pinopsida</taxon>
        <taxon>Pinidae</taxon>
        <taxon>Conifers II</taxon>
        <taxon>Cupressales</taxon>
        <taxon>Taxaceae</taxon>
        <taxon>Taxus</taxon>
    </lineage>
</organism>
<dbReference type="OMA" id="SNERAEY"/>
<keyword evidence="3" id="KW-0645">Protease</keyword>
<evidence type="ECO:0000313" key="5">
    <source>
        <dbReference type="Proteomes" id="UP000824469"/>
    </source>
</evidence>
<evidence type="ECO:0000256" key="2">
    <source>
        <dbReference type="ARBA" id="ARBA00023180"/>
    </source>
</evidence>
<dbReference type="GO" id="GO:0005773">
    <property type="term" value="C:vacuole"/>
    <property type="evidence" value="ECO:0007669"/>
    <property type="project" value="TreeGrafter"/>
</dbReference>
<keyword evidence="2" id="KW-0325">Glycoprotein</keyword>
<evidence type="ECO:0000256" key="1">
    <source>
        <dbReference type="ARBA" id="ARBA00009431"/>
    </source>
</evidence>
<protein>
    <recommendedName>
        <fullName evidence="3">Carboxypeptidase</fullName>
        <ecNumber evidence="3">3.4.16.-</ecNumber>
    </recommendedName>
</protein>
<dbReference type="InterPro" id="IPR018202">
    <property type="entry name" value="Ser_caboxypep_ser_AS"/>
</dbReference>
<dbReference type="AlphaFoldDB" id="A0AA38GH05"/>
<dbReference type="GO" id="GO:0004185">
    <property type="term" value="F:serine-type carboxypeptidase activity"/>
    <property type="evidence" value="ECO:0007669"/>
    <property type="project" value="UniProtKB-UniRule"/>
</dbReference>
<keyword evidence="3" id="KW-0378">Hydrolase</keyword>
<evidence type="ECO:0000256" key="3">
    <source>
        <dbReference type="RuleBase" id="RU361156"/>
    </source>
</evidence>
<dbReference type="PRINTS" id="PR00724">
    <property type="entry name" value="CRBOXYPTASEC"/>
</dbReference>
<reference evidence="4 5" key="1">
    <citation type="journal article" date="2021" name="Nat. Plants">
        <title>The Taxus genome provides insights into paclitaxel biosynthesis.</title>
        <authorList>
            <person name="Xiong X."/>
            <person name="Gou J."/>
            <person name="Liao Q."/>
            <person name="Li Y."/>
            <person name="Zhou Q."/>
            <person name="Bi G."/>
            <person name="Li C."/>
            <person name="Du R."/>
            <person name="Wang X."/>
            <person name="Sun T."/>
            <person name="Guo L."/>
            <person name="Liang H."/>
            <person name="Lu P."/>
            <person name="Wu Y."/>
            <person name="Zhang Z."/>
            <person name="Ro D.K."/>
            <person name="Shang Y."/>
            <person name="Huang S."/>
            <person name="Yan J."/>
        </authorList>
    </citation>
    <scope>NUCLEOTIDE SEQUENCE [LARGE SCALE GENOMIC DNA]</scope>
    <source>
        <strain evidence="4">Ta-2019</strain>
    </source>
</reference>
<dbReference type="Gene3D" id="3.40.50.12670">
    <property type="match status" value="1"/>
</dbReference>
<name>A0AA38GH05_TAXCH</name>
<dbReference type="Gene3D" id="6.10.250.940">
    <property type="match status" value="1"/>
</dbReference>
<feature type="non-terminal residue" evidence="4">
    <location>
        <position position="339"/>
    </location>
</feature>
<dbReference type="Pfam" id="PF00450">
    <property type="entry name" value="Peptidase_S10"/>
    <property type="match status" value="1"/>
</dbReference>
<dbReference type="InterPro" id="IPR001563">
    <property type="entry name" value="Peptidase_S10"/>
</dbReference>
<accession>A0AA38GH05</accession>
<dbReference type="GO" id="GO:0006508">
    <property type="term" value="P:proteolysis"/>
    <property type="evidence" value="ECO:0007669"/>
    <property type="project" value="UniProtKB-KW"/>
</dbReference>